<name>M9LR41_PAEPP</name>
<organism evidence="3 4">
    <name type="scientific">Paenibacillus popilliae ATCC 14706</name>
    <dbReference type="NCBI Taxonomy" id="1212764"/>
    <lineage>
        <taxon>Bacteria</taxon>
        <taxon>Bacillati</taxon>
        <taxon>Bacillota</taxon>
        <taxon>Bacilli</taxon>
        <taxon>Bacillales</taxon>
        <taxon>Paenibacillaceae</taxon>
        <taxon>Paenibacillus</taxon>
    </lineage>
</organism>
<evidence type="ECO:0000259" key="2">
    <source>
        <dbReference type="PROSITE" id="PS50975"/>
    </source>
</evidence>
<dbReference type="InterPro" id="IPR045499">
    <property type="entry name" value="DUF6492"/>
</dbReference>
<dbReference type="GO" id="GO:0046872">
    <property type="term" value="F:metal ion binding"/>
    <property type="evidence" value="ECO:0007669"/>
    <property type="project" value="InterPro"/>
</dbReference>
<dbReference type="PROSITE" id="PS50975">
    <property type="entry name" value="ATP_GRASP"/>
    <property type="match status" value="1"/>
</dbReference>
<evidence type="ECO:0000313" key="4">
    <source>
        <dbReference type="Proteomes" id="UP000029453"/>
    </source>
</evidence>
<comment type="caution">
    <text evidence="3">The sequence shown here is derived from an EMBL/GenBank/DDBJ whole genome shotgun (WGS) entry which is preliminary data.</text>
</comment>
<dbReference type="AlphaFoldDB" id="M9LR41"/>
<feature type="domain" description="ATP-grasp" evidence="2">
    <location>
        <begin position="290"/>
        <end position="514"/>
    </location>
</feature>
<evidence type="ECO:0000256" key="1">
    <source>
        <dbReference type="PROSITE-ProRule" id="PRU00409"/>
    </source>
</evidence>
<proteinExistence type="predicted"/>
<dbReference type="InterPro" id="IPR011761">
    <property type="entry name" value="ATP-grasp"/>
</dbReference>
<dbReference type="Pfam" id="PF14398">
    <property type="entry name" value="ATPgrasp_YheCD"/>
    <property type="match status" value="1"/>
</dbReference>
<keyword evidence="1" id="KW-0067">ATP-binding</keyword>
<dbReference type="InterPro" id="IPR026838">
    <property type="entry name" value="YheC/D"/>
</dbReference>
<dbReference type="SUPFAM" id="SSF56059">
    <property type="entry name" value="Glutathione synthetase ATP-binding domain-like"/>
    <property type="match status" value="1"/>
</dbReference>
<dbReference type="RefSeq" id="WP_006287336.1">
    <property type="nucleotide sequence ID" value="NZ_BALG01000228.1"/>
</dbReference>
<accession>M9LR41</accession>
<protein>
    <recommendedName>
        <fullName evidence="2">ATP-grasp domain-containing protein</fullName>
    </recommendedName>
</protein>
<evidence type="ECO:0000313" key="3">
    <source>
        <dbReference type="EMBL" id="GAC43641.1"/>
    </source>
</evidence>
<dbReference type="Proteomes" id="UP000029453">
    <property type="component" value="Unassembled WGS sequence"/>
</dbReference>
<dbReference type="Gene3D" id="3.30.470.20">
    <property type="entry name" value="ATP-grasp fold, B domain"/>
    <property type="match status" value="1"/>
</dbReference>
<dbReference type="EMBL" id="BALG01000228">
    <property type="protein sequence ID" value="GAC43641.1"/>
    <property type="molecule type" value="Genomic_DNA"/>
</dbReference>
<dbReference type="Pfam" id="PF20102">
    <property type="entry name" value="DUF6492"/>
    <property type="match status" value="1"/>
</dbReference>
<keyword evidence="1" id="KW-0547">Nucleotide-binding</keyword>
<gene>
    <name evidence="3" type="ORF">PPOP_3040</name>
</gene>
<reference evidence="3 4" key="1">
    <citation type="submission" date="2012-10" db="EMBL/GenBank/DDBJ databases">
        <title>Draft Genome Sequence of Paenibacillus popilliae ATCC 14706T.</title>
        <authorList>
            <person name="Iiyama K."/>
            <person name="Mori K."/>
            <person name="Mon H."/>
            <person name="Chieda Y."/>
            <person name="Lee J.M."/>
            <person name="Kusakabe T."/>
            <person name="Tashiro K."/>
            <person name="Asano S."/>
            <person name="Yasunaga-Aoki C."/>
            <person name="Shimizu S."/>
        </authorList>
    </citation>
    <scope>NUCLEOTIDE SEQUENCE [LARGE SCALE GENOMIC DNA]</scope>
    <source>
        <strain evidence="3 4">ATCC 14706</strain>
    </source>
</reference>
<dbReference type="GO" id="GO:0005524">
    <property type="term" value="F:ATP binding"/>
    <property type="evidence" value="ECO:0007669"/>
    <property type="project" value="UniProtKB-UniRule"/>
</dbReference>
<keyword evidence="4" id="KW-1185">Reference proteome</keyword>
<sequence length="538" mass="62213">MKGSGFSLASNSDIKIDVIIPAIDKDLGTLPYVIDGVRKYVRHPIGRIFVVAPDSPKIKAVCHLKGCAFIHESTVLPLRKKQIAYRSKRWERSGWLYQQLLKLGSSSVARQRHFLVIDADTVLIRPHRFYADGKQLFYYRNWSQPEYFVTYRKLLGTKAPRPRSFVTHYMLFDKTKLRSLKNKIEARHGTKWFKAILKSVNRKKQFGFSEFETYGNYVYSVHPGKVQLKSALNKSLSTIPSALSGSAVGKLAQRYRSLSFHKRKSYARSLKTSARKNVLSKWLKTKAILKDPKVRMLVPETRRMNEKSLREMLRRYSMVYIKPEAGSYGRGVMRVEQGNGSYSYQKKEKKRVFDSFPSMYQSIVRNKRKRPYLVQEGIHLLKYKGRRFDIRVMVQRKRKRAWEMTGIIGRVAHPRKIVTNYHSGGKPTEVRTLLRPFASGENLSKIEKTLSKAGYDAAKALSRTYPGLNMVGADIGLDNRLRPWIIELNTNPDPYIFRHLADKSIARKVLSYARALKRIPPAKSKPKRYSNRSLSRNT</sequence>